<dbReference type="PROSITE" id="PS50293">
    <property type="entry name" value="TPR_REGION"/>
    <property type="match status" value="2"/>
</dbReference>
<evidence type="ECO:0000256" key="2">
    <source>
        <dbReference type="ARBA" id="ARBA00022803"/>
    </source>
</evidence>
<dbReference type="Gene3D" id="3.90.176.10">
    <property type="entry name" value="Toxin ADP-ribosyltransferase, Chain A, domain 1"/>
    <property type="match status" value="1"/>
</dbReference>
<sequence>MADGQRSDPTLRRQRINIQRVQHIVLVWLDSNIDKNSEDCQDTMRKLQRAINNVHVFMDSNQCIEFIQTIHENKVFVIMPGFLGQHIVPCVHNMLQVDSIFILCGNETRHKRWTKDWPKVKGVFTELTPICDALKQVAHQCEQNAISLSFMTPNKKLDQLDPSFMYMMILKDILLCMDFEEQHLKEFLCYCRDIFVDNKDELRHIQELEHQYGSKSPIWWYTYECFLYPMLNRALRTMDGDIILRIAFFIRDLHQNIAELNAEQFEGQYCPASFKVFRGQGLSKADFEQMSKSKGGLISFNNFLSTSKKREVSLSFAQQAAVNPDLVGILFIMEVNPIQSTIPFASIRDVSYFSMEEEVLFSMNSVFRIHDIQPINEKNRLFEVALTLTNDDDEDLSALTYSIRDEIPSCEGGWRPLAFILEKMGQFDKAEEVYQFILKETEYELGKGSLRHALGRIKFAQGNFQEAIMYYEKAINIYQAEFSPSSPNLFDMYNNIGKAYGAIGEYSTALDYFQKAIHIRQQSGLLDHPDLASSYNNIGTVYYTMGNYSEALASHEKALSIRQQSLPTNHPDLAVSFNDVGSVYESMAEYAKAHSCFERAVEIGQHSLPSNHPMLLKYKTDLERLKPKL</sequence>
<evidence type="ECO:0000259" key="4">
    <source>
        <dbReference type="Pfam" id="PF03496"/>
    </source>
</evidence>
<dbReference type="Pfam" id="PF13424">
    <property type="entry name" value="TPR_12"/>
    <property type="match status" value="2"/>
</dbReference>
<dbReference type="Gene3D" id="1.25.40.10">
    <property type="entry name" value="Tetratricopeptide repeat domain"/>
    <property type="match status" value="2"/>
</dbReference>
<evidence type="ECO:0000256" key="3">
    <source>
        <dbReference type="PROSITE-ProRule" id="PRU00339"/>
    </source>
</evidence>
<accession>A0A815JD72</accession>
<evidence type="ECO:0000256" key="1">
    <source>
        <dbReference type="ARBA" id="ARBA00022737"/>
    </source>
</evidence>
<evidence type="ECO:0000313" key="6">
    <source>
        <dbReference type="EMBL" id="CAF1380728.1"/>
    </source>
</evidence>
<dbReference type="PROSITE" id="PS51996">
    <property type="entry name" value="TR_MART"/>
    <property type="match status" value="1"/>
</dbReference>
<gene>
    <name evidence="5" type="ORF">EDS130_LOCUS33292</name>
    <name evidence="6" type="ORF">XAT740_LOCUS33061</name>
</gene>
<dbReference type="PANTHER" id="PTHR45641">
    <property type="entry name" value="TETRATRICOPEPTIDE REPEAT PROTEIN (AFU_ORTHOLOGUE AFUA_6G03870)"/>
    <property type="match status" value="1"/>
</dbReference>
<reference evidence="6" key="1">
    <citation type="submission" date="2021-02" db="EMBL/GenBank/DDBJ databases">
        <authorList>
            <person name="Nowell W R."/>
        </authorList>
    </citation>
    <scope>NUCLEOTIDE SEQUENCE</scope>
</reference>
<dbReference type="InterPro" id="IPR019734">
    <property type="entry name" value="TPR_rpt"/>
</dbReference>
<dbReference type="SUPFAM" id="SSF56399">
    <property type="entry name" value="ADP-ribosylation"/>
    <property type="match status" value="1"/>
</dbReference>
<dbReference type="PROSITE" id="PS50005">
    <property type="entry name" value="TPR"/>
    <property type="match status" value="4"/>
</dbReference>
<feature type="repeat" description="TPR" evidence="3">
    <location>
        <begin position="532"/>
        <end position="565"/>
    </location>
</feature>
<dbReference type="OrthoDB" id="10001847at2759"/>
<feature type="domain" description="ADP ribosyltransferase" evidence="4">
    <location>
        <begin position="223"/>
        <end position="380"/>
    </location>
</feature>
<keyword evidence="2 3" id="KW-0802">TPR repeat</keyword>
<organism evidence="6 7">
    <name type="scientific">Adineta ricciae</name>
    <name type="common">Rotifer</name>
    <dbReference type="NCBI Taxonomy" id="249248"/>
    <lineage>
        <taxon>Eukaryota</taxon>
        <taxon>Metazoa</taxon>
        <taxon>Spiralia</taxon>
        <taxon>Gnathifera</taxon>
        <taxon>Rotifera</taxon>
        <taxon>Eurotatoria</taxon>
        <taxon>Bdelloidea</taxon>
        <taxon>Adinetida</taxon>
        <taxon>Adinetidae</taxon>
        <taxon>Adineta</taxon>
    </lineage>
</organism>
<feature type="repeat" description="TPR" evidence="3">
    <location>
        <begin position="490"/>
        <end position="523"/>
    </location>
</feature>
<dbReference type="SUPFAM" id="SSF48452">
    <property type="entry name" value="TPR-like"/>
    <property type="match status" value="1"/>
</dbReference>
<dbReference type="AlphaFoldDB" id="A0A815JD72"/>
<dbReference type="Proteomes" id="UP000663828">
    <property type="component" value="Unassembled WGS sequence"/>
</dbReference>
<proteinExistence type="predicted"/>
<evidence type="ECO:0000313" key="5">
    <source>
        <dbReference type="EMBL" id="CAF1351257.1"/>
    </source>
</evidence>
<dbReference type="InterPro" id="IPR003540">
    <property type="entry name" value="ADP-ribosyltransferase"/>
</dbReference>
<dbReference type="GO" id="GO:0005576">
    <property type="term" value="C:extracellular region"/>
    <property type="evidence" value="ECO:0007669"/>
    <property type="project" value="InterPro"/>
</dbReference>
<keyword evidence="7" id="KW-1185">Reference proteome</keyword>
<dbReference type="Pfam" id="PF03496">
    <property type="entry name" value="ADPrib_exo_Tox"/>
    <property type="match status" value="1"/>
</dbReference>
<keyword evidence="1" id="KW-0677">Repeat</keyword>
<name>A0A815JD72_ADIRI</name>
<dbReference type="SMART" id="SM00028">
    <property type="entry name" value="TPR"/>
    <property type="match status" value="5"/>
</dbReference>
<feature type="repeat" description="TPR" evidence="3">
    <location>
        <begin position="574"/>
        <end position="607"/>
    </location>
</feature>
<evidence type="ECO:0000313" key="7">
    <source>
        <dbReference type="Proteomes" id="UP000663828"/>
    </source>
</evidence>
<dbReference type="EMBL" id="CAJNOJ010000264">
    <property type="protein sequence ID" value="CAF1351257.1"/>
    <property type="molecule type" value="Genomic_DNA"/>
</dbReference>
<protein>
    <recommendedName>
        <fullName evidence="4">ADP ribosyltransferase domain-containing protein</fullName>
    </recommendedName>
</protein>
<dbReference type="EMBL" id="CAJNOR010003129">
    <property type="protein sequence ID" value="CAF1380728.1"/>
    <property type="molecule type" value="Genomic_DNA"/>
</dbReference>
<dbReference type="Proteomes" id="UP000663852">
    <property type="component" value="Unassembled WGS sequence"/>
</dbReference>
<comment type="caution">
    <text evidence="6">The sequence shown here is derived from an EMBL/GenBank/DDBJ whole genome shotgun (WGS) entry which is preliminary data.</text>
</comment>
<dbReference type="PANTHER" id="PTHR45641:SF19">
    <property type="entry name" value="NEPHROCYSTIN-3"/>
    <property type="match status" value="1"/>
</dbReference>
<feature type="repeat" description="TPR" evidence="3">
    <location>
        <begin position="448"/>
        <end position="481"/>
    </location>
</feature>
<dbReference type="InterPro" id="IPR011990">
    <property type="entry name" value="TPR-like_helical_dom_sf"/>
</dbReference>